<evidence type="ECO:0000313" key="3">
    <source>
        <dbReference type="EMBL" id="EYB96924.1"/>
    </source>
</evidence>
<proteinExistence type="predicted"/>
<keyword evidence="2" id="KW-0732">Signal</keyword>
<feature type="signal peptide" evidence="2">
    <location>
        <begin position="1"/>
        <end position="17"/>
    </location>
</feature>
<gene>
    <name evidence="3" type="primary">Acey_s0145.g2486</name>
    <name evidence="3" type="ORF">Y032_0145g2486</name>
</gene>
<dbReference type="AlphaFoldDB" id="A0A016T2V8"/>
<evidence type="ECO:0000256" key="1">
    <source>
        <dbReference type="SAM" id="MobiDB-lite"/>
    </source>
</evidence>
<comment type="caution">
    <text evidence="3">The sequence shown here is derived from an EMBL/GenBank/DDBJ whole genome shotgun (WGS) entry which is preliminary data.</text>
</comment>
<feature type="region of interest" description="Disordered" evidence="1">
    <location>
        <begin position="74"/>
        <end position="118"/>
    </location>
</feature>
<feature type="compositionally biased region" description="Polar residues" evidence="1">
    <location>
        <begin position="96"/>
        <end position="107"/>
    </location>
</feature>
<protein>
    <recommendedName>
        <fullName evidence="5">Secreted protein</fullName>
    </recommendedName>
</protein>
<organism evidence="3 4">
    <name type="scientific">Ancylostoma ceylanicum</name>
    <dbReference type="NCBI Taxonomy" id="53326"/>
    <lineage>
        <taxon>Eukaryota</taxon>
        <taxon>Metazoa</taxon>
        <taxon>Ecdysozoa</taxon>
        <taxon>Nematoda</taxon>
        <taxon>Chromadorea</taxon>
        <taxon>Rhabditida</taxon>
        <taxon>Rhabditina</taxon>
        <taxon>Rhabditomorpha</taxon>
        <taxon>Strongyloidea</taxon>
        <taxon>Ancylostomatidae</taxon>
        <taxon>Ancylostomatinae</taxon>
        <taxon>Ancylostoma</taxon>
    </lineage>
</organism>
<feature type="chain" id="PRO_5001487101" description="Secreted protein" evidence="2">
    <location>
        <begin position="18"/>
        <end position="118"/>
    </location>
</feature>
<accession>A0A016T2V8</accession>
<evidence type="ECO:0008006" key="5">
    <source>
        <dbReference type="Google" id="ProtNLM"/>
    </source>
</evidence>
<name>A0A016T2V8_9BILA</name>
<dbReference type="Proteomes" id="UP000024635">
    <property type="component" value="Unassembled WGS sequence"/>
</dbReference>
<dbReference type="EMBL" id="JARK01001481">
    <property type="protein sequence ID" value="EYB96924.1"/>
    <property type="molecule type" value="Genomic_DNA"/>
</dbReference>
<sequence>MFHLLFLCHAIARTTVTVIPVPPPQTLAGLERQPNQPTLSTPAKTDELLQAQQFVSYGRVAACVKAMFGTKSDVRKKHNSLKELRRRATKRKKLQPQGNSKHPQLNCQKRVGARDCYA</sequence>
<feature type="compositionally biased region" description="Basic residues" evidence="1">
    <location>
        <begin position="74"/>
        <end position="94"/>
    </location>
</feature>
<keyword evidence="4" id="KW-1185">Reference proteome</keyword>
<evidence type="ECO:0000256" key="2">
    <source>
        <dbReference type="SAM" id="SignalP"/>
    </source>
</evidence>
<evidence type="ECO:0000313" key="4">
    <source>
        <dbReference type="Proteomes" id="UP000024635"/>
    </source>
</evidence>
<reference evidence="4" key="1">
    <citation type="journal article" date="2015" name="Nat. Genet.">
        <title>The genome and transcriptome of the zoonotic hookworm Ancylostoma ceylanicum identify infection-specific gene families.</title>
        <authorList>
            <person name="Schwarz E.M."/>
            <person name="Hu Y."/>
            <person name="Antoshechkin I."/>
            <person name="Miller M.M."/>
            <person name="Sternberg P.W."/>
            <person name="Aroian R.V."/>
        </authorList>
    </citation>
    <scope>NUCLEOTIDE SEQUENCE</scope>
    <source>
        <strain evidence="4">HY135</strain>
    </source>
</reference>